<reference evidence="2 3" key="1">
    <citation type="submission" date="2016-11" db="EMBL/GenBank/DDBJ databases">
        <title>Draft Genome Sequences of Nine Cyanobacterial Strains from Diverse Habitats.</title>
        <authorList>
            <person name="Zhu T."/>
            <person name="Hou S."/>
            <person name="Lu X."/>
            <person name="Hess W.R."/>
        </authorList>
    </citation>
    <scope>NUCLEOTIDE SEQUENCE [LARGE SCALE GENOMIC DNA]</scope>
    <source>
        <strain evidence="2 3">NIES-30</strain>
    </source>
</reference>
<comment type="caution">
    <text evidence="2">The sequence shown here is derived from an EMBL/GenBank/DDBJ whole genome shotgun (WGS) entry which is preliminary data.</text>
</comment>
<proteinExistence type="predicted"/>
<name>A0A1U7J302_9CYAN</name>
<dbReference type="InterPro" id="IPR025235">
    <property type="entry name" value="DUF4178"/>
</dbReference>
<keyword evidence="3" id="KW-1185">Reference proteome</keyword>
<dbReference type="AlphaFoldDB" id="A0A1U7J302"/>
<evidence type="ECO:0000313" key="3">
    <source>
        <dbReference type="Proteomes" id="UP000185557"/>
    </source>
</evidence>
<accession>A0A1U7J302</accession>
<dbReference type="RefSeq" id="WP_073609447.1">
    <property type="nucleotide sequence ID" value="NZ_MRCG01000012.1"/>
</dbReference>
<dbReference type="EMBL" id="MRCG01000012">
    <property type="protein sequence ID" value="OKH46617.1"/>
    <property type="molecule type" value="Genomic_DNA"/>
</dbReference>
<dbReference type="STRING" id="549789.NIES30_16105"/>
<protein>
    <recommendedName>
        <fullName evidence="1">DUF4178 domain-containing protein</fullName>
    </recommendedName>
</protein>
<evidence type="ECO:0000259" key="1">
    <source>
        <dbReference type="Pfam" id="PF13785"/>
    </source>
</evidence>
<gene>
    <name evidence="2" type="ORF">NIES30_16105</name>
</gene>
<feature type="domain" description="DUF4178" evidence="1">
    <location>
        <begin position="49"/>
        <end position="181"/>
    </location>
</feature>
<evidence type="ECO:0000313" key="2">
    <source>
        <dbReference type="EMBL" id="OKH46617.1"/>
    </source>
</evidence>
<organism evidence="2 3">
    <name type="scientific">Phormidium tenue NIES-30</name>
    <dbReference type="NCBI Taxonomy" id="549789"/>
    <lineage>
        <taxon>Bacteria</taxon>
        <taxon>Bacillati</taxon>
        <taxon>Cyanobacteriota</taxon>
        <taxon>Cyanophyceae</taxon>
        <taxon>Oscillatoriophycideae</taxon>
        <taxon>Oscillatoriales</taxon>
        <taxon>Oscillatoriaceae</taxon>
        <taxon>Phormidium</taxon>
    </lineage>
</organism>
<sequence>MSLSVLWILIFLVLLVAAAGLWIAAQRRSQPTRETSRHLTEQPSIFELQIGDIVQHMGQDWVVEGKLIYQEGGFSWLEYMLQDGDEIRWLAVEEDDWVTVALLAPVNSLEVSAAPPPELVYNGDTYQRKETGLATMRREGNLRRPEAETCRYFDYEGPDQKVLSVEDWDGNVEVTAGVVIAPRSLIILPGEGRSVYQ</sequence>
<dbReference type="Pfam" id="PF13785">
    <property type="entry name" value="DUF4178"/>
    <property type="match status" value="1"/>
</dbReference>
<dbReference type="OrthoDB" id="3775810at2"/>
<dbReference type="Proteomes" id="UP000185557">
    <property type="component" value="Unassembled WGS sequence"/>
</dbReference>